<dbReference type="EMBL" id="BOOW01000036">
    <property type="protein sequence ID" value="GII95476.1"/>
    <property type="molecule type" value="Genomic_DNA"/>
</dbReference>
<dbReference type="GO" id="GO:0003677">
    <property type="term" value="F:DNA binding"/>
    <property type="evidence" value="ECO:0007669"/>
    <property type="project" value="InterPro"/>
</dbReference>
<proteinExistence type="predicted"/>
<dbReference type="CDD" id="cd00093">
    <property type="entry name" value="HTH_XRE"/>
    <property type="match status" value="1"/>
</dbReference>
<dbReference type="SUPFAM" id="SSF47413">
    <property type="entry name" value="lambda repressor-like DNA-binding domains"/>
    <property type="match status" value="1"/>
</dbReference>
<dbReference type="Gene3D" id="1.10.260.40">
    <property type="entry name" value="lambda repressor-like DNA-binding domains"/>
    <property type="match status" value="1"/>
</dbReference>
<dbReference type="RefSeq" id="WP_204030537.1">
    <property type="nucleotide sequence ID" value="NZ_BOOW01000036.1"/>
</dbReference>
<evidence type="ECO:0000259" key="1">
    <source>
        <dbReference type="PROSITE" id="PS50943"/>
    </source>
</evidence>
<dbReference type="Pfam" id="PF13560">
    <property type="entry name" value="HTH_31"/>
    <property type="match status" value="1"/>
</dbReference>
<keyword evidence="3" id="KW-1185">Reference proteome</keyword>
<comment type="caution">
    <text evidence="2">The sequence shown here is derived from an EMBL/GenBank/DDBJ whole genome shotgun (WGS) entry which is preliminary data.</text>
</comment>
<feature type="domain" description="HTH cro/C1-type" evidence="1">
    <location>
        <begin position="22"/>
        <end position="59"/>
    </location>
</feature>
<dbReference type="SMART" id="SM00530">
    <property type="entry name" value="HTH_XRE"/>
    <property type="match status" value="1"/>
</dbReference>
<protein>
    <submittedName>
        <fullName evidence="2">Transcriptional regulator</fullName>
    </submittedName>
</protein>
<accession>A0A919V9M7</accession>
<sequence length="292" mass="31758">MSGTSGSDDRPRTKRRQLAVELARVRRQAGISGRELATQIGISQSKVSRIEAGTTIPSLPQVETWAAAVKATEETRRSLVALTEAAFGEVHSWNIAFSDRPHLQDEFKDLEDRARAIRTFQLSVVPGLLQIAEYARRVFSFFDPAYSEEGLAAAVATRLQRQLALYAPDREFEFLISEAALRWRPGPPRLMLAQLDRITSIGSLGNVVIGVIPQNREATVSPMHGFVIYEGGGGQGDVLVEVETAHAGLTVTSPADVALYRRQWARLAGSALYGDEAGELISGIAAEMAAQT</sequence>
<evidence type="ECO:0000313" key="2">
    <source>
        <dbReference type="EMBL" id="GII95476.1"/>
    </source>
</evidence>
<name>A0A919V9M7_9ACTN</name>
<dbReference type="AlphaFoldDB" id="A0A919V9M7"/>
<dbReference type="InterPro" id="IPR010982">
    <property type="entry name" value="Lambda_DNA-bd_dom_sf"/>
</dbReference>
<reference evidence="2" key="1">
    <citation type="submission" date="2021-01" db="EMBL/GenBank/DDBJ databases">
        <title>Whole genome shotgun sequence of Sinosporangium siamense NBRC 109515.</title>
        <authorList>
            <person name="Komaki H."/>
            <person name="Tamura T."/>
        </authorList>
    </citation>
    <scope>NUCLEOTIDE SEQUENCE</scope>
    <source>
        <strain evidence="2">NBRC 109515</strain>
    </source>
</reference>
<dbReference type="InterPro" id="IPR001387">
    <property type="entry name" value="Cro/C1-type_HTH"/>
</dbReference>
<dbReference type="PROSITE" id="PS50943">
    <property type="entry name" value="HTH_CROC1"/>
    <property type="match status" value="1"/>
</dbReference>
<organism evidence="2 3">
    <name type="scientific">Sinosporangium siamense</name>
    <dbReference type="NCBI Taxonomy" id="1367973"/>
    <lineage>
        <taxon>Bacteria</taxon>
        <taxon>Bacillati</taxon>
        <taxon>Actinomycetota</taxon>
        <taxon>Actinomycetes</taxon>
        <taxon>Streptosporangiales</taxon>
        <taxon>Streptosporangiaceae</taxon>
        <taxon>Sinosporangium</taxon>
    </lineage>
</organism>
<evidence type="ECO:0000313" key="3">
    <source>
        <dbReference type="Proteomes" id="UP000606172"/>
    </source>
</evidence>
<dbReference type="Pfam" id="PF19054">
    <property type="entry name" value="DUF5753"/>
    <property type="match status" value="1"/>
</dbReference>
<gene>
    <name evidence="2" type="ORF">Ssi02_57070</name>
</gene>
<dbReference type="Proteomes" id="UP000606172">
    <property type="component" value="Unassembled WGS sequence"/>
</dbReference>
<dbReference type="InterPro" id="IPR043917">
    <property type="entry name" value="DUF5753"/>
</dbReference>